<accession>I8AK90</accession>
<dbReference type="RefSeq" id="WP_007201886.1">
    <property type="nucleotide sequence ID" value="NZ_AKKV01000024.1"/>
</dbReference>
<dbReference type="OrthoDB" id="2889938at2"/>
<dbReference type="STRING" id="1196324.A374_08964"/>
<dbReference type="eggNOG" id="ENOG502ZQGZ">
    <property type="taxonomic scope" value="Bacteria"/>
</dbReference>
<gene>
    <name evidence="1" type="ORF">A374_08964</name>
</gene>
<proteinExistence type="predicted"/>
<protein>
    <submittedName>
        <fullName evidence="1">Uncharacterized protein</fullName>
    </submittedName>
</protein>
<comment type="caution">
    <text evidence="1">The sequence shown here is derived from an EMBL/GenBank/DDBJ whole genome shotgun (WGS) entry which is preliminary data.</text>
</comment>
<dbReference type="EMBL" id="AKKV01000024">
    <property type="protein sequence ID" value="EIT85954.1"/>
    <property type="molecule type" value="Genomic_DNA"/>
</dbReference>
<name>I8AK90_9BACL</name>
<sequence>MKGTLPLMPSDRQMIETAVASYQMELGGYHLRLFNIAAEKVLTSQPIDGMEFKYIMRALNKYAYNALETNKADVADSYWNLAKWVQHSLARFQKKNGPKVMV</sequence>
<reference evidence="1 2" key="1">
    <citation type="journal article" date="2012" name="J. Bacteriol.">
        <title>Genome of Bacillus macauensis ZFHKF-1, a Long-Chain-Forming Bacterium.</title>
        <authorList>
            <person name="Cai L."/>
            <person name="Zhang T."/>
        </authorList>
    </citation>
    <scope>NUCLEOTIDE SEQUENCE [LARGE SCALE GENOMIC DNA]</scope>
    <source>
        <strain evidence="1 2">ZFHKF-1</strain>
    </source>
</reference>
<organism evidence="1 2">
    <name type="scientific">Fictibacillus macauensis ZFHKF-1</name>
    <dbReference type="NCBI Taxonomy" id="1196324"/>
    <lineage>
        <taxon>Bacteria</taxon>
        <taxon>Bacillati</taxon>
        <taxon>Bacillota</taxon>
        <taxon>Bacilli</taxon>
        <taxon>Bacillales</taxon>
        <taxon>Fictibacillaceae</taxon>
        <taxon>Fictibacillus</taxon>
    </lineage>
</organism>
<evidence type="ECO:0000313" key="1">
    <source>
        <dbReference type="EMBL" id="EIT85954.1"/>
    </source>
</evidence>
<evidence type="ECO:0000313" key="2">
    <source>
        <dbReference type="Proteomes" id="UP000004080"/>
    </source>
</evidence>
<dbReference type="Proteomes" id="UP000004080">
    <property type="component" value="Unassembled WGS sequence"/>
</dbReference>
<dbReference type="AlphaFoldDB" id="I8AK90"/>
<dbReference type="PATRIC" id="fig|1196324.3.peg.1833"/>
<keyword evidence="2" id="KW-1185">Reference proteome</keyword>